<dbReference type="InterPro" id="IPR050320">
    <property type="entry name" value="N5-glutamine_MTase"/>
</dbReference>
<evidence type="ECO:0000313" key="3">
    <source>
        <dbReference type="Proteomes" id="UP000660454"/>
    </source>
</evidence>
<dbReference type="CDD" id="cd02440">
    <property type="entry name" value="AdoMet_MTases"/>
    <property type="match status" value="1"/>
</dbReference>
<evidence type="ECO:0000313" key="2">
    <source>
        <dbReference type="EMBL" id="GIH65076.1"/>
    </source>
</evidence>
<dbReference type="Proteomes" id="UP000660454">
    <property type="component" value="Unassembled WGS sequence"/>
</dbReference>
<proteinExistence type="predicted"/>
<feature type="domain" description="Methyltransferase small" evidence="1">
    <location>
        <begin position="106"/>
        <end position="208"/>
    </location>
</feature>
<accession>A0ABQ4GUH1</accession>
<dbReference type="Pfam" id="PF05175">
    <property type="entry name" value="MTS"/>
    <property type="match status" value="1"/>
</dbReference>
<dbReference type="EMBL" id="BOOF01000036">
    <property type="protein sequence ID" value="GIH65076.1"/>
    <property type="molecule type" value="Genomic_DNA"/>
</dbReference>
<keyword evidence="3" id="KW-1185">Reference proteome</keyword>
<dbReference type="Gene3D" id="3.40.50.150">
    <property type="entry name" value="Vaccinia Virus protein VP39"/>
    <property type="match status" value="1"/>
</dbReference>
<dbReference type="RefSeq" id="WP_204051201.1">
    <property type="nucleotide sequence ID" value="NZ_BOOF01000036.1"/>
</dbReference>
<comment type="caution">
    <text evidence="2">The sequence shown here is derived from an EMBL/GenBank/DDBJ whole genome shotgun (WGS) entry which is preliminary data.</text>
</comment>
<dbReference type="PANTHER" id="PTHR18895">
    <property type="entry name" value="HEMK METHYLTRANSFERASE"/>
    <property type="match status" value="1"/>
</dbReference>
<organism evidence="2 3">
    <name type="scientific">Microbispora siamensis</name>
    <dbReference type="NCBI Taxonomy" id="564413"/>
    <lineage>
        <taxon>Bacteria</taxon>
        <taxon>Bacillati</taxon>
        <taxon>Actinomycetota</taxon>
        <taxon>Actinomycetes</taxon>
        <taxon>Streptosporangiales</taxon>
        <taxon>Streptosporangiaceae</taxon>
        <taxon>Microbispora</taxon>
    </lineage>
</organism>
<dbReference type="SUPFAM" id="SSF53335">
    <property type="entry name" value="S-adenosyl-L-methionine-dependent methyltransferases"/>
    <property type="match status" value="1"/>
</dbReference>
<gene>
    <name evidence="2" type="ORF">Msi02_58930</name>
</gene>
<dbReference type="InterPro" id="IPR002052">
    <property type="entry name" value="DNA_methylase_N6_adenine_CS"/>
</dbReference>
<dbReference type="PANTHER" id="PTHR18895:SF74">
    <property type="entry name" value="MTRF1L RELEASE FACTOR GLUTAMINE METHYLTRANSFERASE"/>
    <property type="match status" value="1"/>
</dbReference>
<reference evidence="2 3" key="1">
    <citation type="submission" date="2021-01" db="EMBL/GenBank/DDBJ databases">
        <title>Whole genome shotgun sequence of Microbispora siamensis NBRC 104113.</title>
        <authorList>
            <person name="Komaki H."/>
            <person name="Tamura T."/>
        </authorList>
    </citation>
    <scope>NUCLEOTIDE SEQUENCE [LARGE SCALE GENOMIC DNA]</scope>
    <source>
        <strain evidence="2 3">NBRC 104113</strain>
    </source>
</reference>
<dbReference type="PROSITE" id="PS00092">
    <property type="entry name" value="N6_MTASE"/>
    <property type="match status" value="1"/>
</dbReference>
<sequence length="272" mass="30065">MSTIHWTEARITRSARWHSESAAPPPRRIVVADDRMKAGTAHRLACEGTALLWRGDYHDARQLLRAMSRRIDRKPLASGNDLREAFRVHRRARGERARILGRLVVVLAAVLARRGFDHVVATDINPRALACARDNVRRLGLAARVDVTGPRLFPEGRADLVVCNPPWIPARPSSALEQGVYDPDSGMLHGFLDGLAAHLRPGGEGWLILSDLAEHLGLRPRGHLPALIEAAGLRVVDRIDTRPRHPRATDGGDLLHAARAAEITSLWRLTGR</sequence>
<evidence type="ECO:0000259" key="1">
    <source>
        <dbReference type="Pfam" id="PF05175"/>
    </source>
</evidence>
<protein>
    <recommendedName>
        <fullName evidence="1">Methyltransferase small domain-containing protein</fullName>
    </recommendedName>
</protein>
<dbReference type="InterPro" id="IPR007848">
    <property type="entry name" value="Small_mtfrase_dom"/>
</dbReference>
<name>A0ABQ4GUH1_9ACTN</name>
<dbReference type="InterPro" id="IPR029063">
    <property type="entry name" value="SAM-dependent_MTases_sf"/>
</dbReference>